<accession>A0A076GCD0</accession>
<keyword evidence="2" id="KW-1185">Reference proteome</keyword>
<gene>
    <name evidence="1" type="ORF">Av05_001</name>
</gene>
<organism evidence="1 2">
    <name type="scientific">Escherichia phage Av-05</name>
    <dbReference type="NCBI Taxonomy" id="1527519"/>
    <lineage>
        <taxon>Viruses</taxon>
        <taxon>Duplodnaviria</taxon>
        <taxon>Heunggongvirae</taxon>
        <taxon>Uroviricota</taxon>
        <taxon>Caudoviricetes</taxon>
        <taxon>Vequintavirinae</taxon>
        <taxon>Avunavirus</taxon>
        <taxon>Avunavirus Av05</taxon>
    </lineage>
</organism>
<dbReference type="GeneID" id="22475551"/>
<dbReference type="PROSITE" id="PS50817">
    <property type="entry name" value="INTEIN_N_TER"/>
    <property type="match status" value="1"/>
</dbReference>
<evidence type="ECO:0000313" key="1">
    <source>
        <dbReference type="EMBL" id="AII27544.1"/>
    </source>
</evidence>
<dbReference type="PROSITE" id="PS51257">
    <property type="entry name" value="PROKAR_LIPOPROTEIN"/>
    <property type="match status" value="1"/>
</dbReference>
<dbReference type="Pfam" id="PF03237">
    <property type="entry name" value="Terminase_6N"/>
    <property type="match status" value="1"/>
</dbReference>
<reference evidence="1 2" key="1">
    <citation type="journal article" date="2015" name="Genome Announc.">
        <title>Genomic Analysis of Broad-Host-Range Enterobacteriophage Av-05.</title>
        <authorList>
            <person name="Amarillas L."/>
            <person name="Lopez-Cuevas O."/>
            <person name="Leon-Felix J."/>
            <person name="Castro-Del Campo N."/>
            <person name="Gerba C.P."/>
            <person name="Chaidez C."/>
        </authorList>
    </citation>
    <scope>NUCLEOTIDE SEQUENCE [LARGE SCALE GENOMIC DNA]</scope>
</reference>
<dbReference type="OrthoDB" id="22136at10239"/>
<dbReference type="InterPro" id="IPR027417">
    <property type="entry name" value="P-loop_NTPase"/>
</dbReference>
<sequence>MSKVFGPASPKQKMILESKAQILIIGGAAGCLSKDHEVLTPSGWIKIAEWSGQDILQYDKATGEAKFIPPLEFVKLPCEKLTRIEGNGICQELSDEHTVLFKEDYHTPPKTQPFSEIAETHKNSSGGWEGKFITTFNYSGAGLDLDDETIRERVLCGEITENYYNCSRHQLDVIMDTIIAQGGMYSSSNKSTADFIQFVVSCFDYESSLKKIGSEYIVNVNVNGESLRALNDKEKVEFKEFIPTDGFKYCFVTQTGFFVTRLEDCVVVTGNSGKSYLLQLMPLAYVDDPQTACIMFRRTTPQLTGAGGLFDTAKSIYLQLDKEWKPKFREKALEAIFPSGAKVLWRHMEYENNKLDHQGLQYTFIGFDEGRTVCSL</sequence>
<evidence type="ECO:0000313" key="2">
    <source>
        <dbReference type="Proteomes" id="UP000028961"/>
    </source>
</evidence>
<dbReference type="InterPro" id="IPR006141">
    <property type="entry name" value="Intein_N"/>
</dbReference>
<dbReference type="GO" id="GO:0016539">
    <property type="term" value="P:intein-mediated protein splicing"/>
    <property type="evidence" value="ECO:0007669"/>
    <property type="project" value="InterPro"/>
</dbReference>
<proteinExistence type="predicted"/>
<dbReference type="SUPFAM" id="SSF51294">
    <property type="entry name" value="Hedgehog/intein (Hint) domain"/>
    <property type="match status" value="1"/>
</dbReference>
<dbReference type="Gene3D" id="3.40.50.300">
    <property type="entry name" value="P-loop containing nucleotide triphosphate hydrolases"/>
    <property type="match status" value="1"/>
</dbReference>
<dbReference type="EMBL" id="KM190144">
    <property type="protein sequence ID" value="AII27544.1"/>
    <property type="molecule type" value="Genomic_DNA"/>
</dbReference>
<protein>
    <submittedName>
        <fullName evidence="1">Terminase large subunit</fullName>
    </submittedName>
</protein>
<name>A0A076GCD0_9CAUD</name>
<dbReference type="RefSeq" id="YP_009111075.1">
    <property type="nucleotide sequence ID" value="NC_025830.1"/>
</dbReference>
<dbReference type="KEGG" id="vg:22475551"/>
<dbReference type="InterPro" id="IPR036844">
    <property type="entry name" value="Hint_dom_sf"/>
</dbReference>
<dbReference type="Proteomes" id="UP000028961">
    <property type="component" value="Segment"/>
</dbReference>